<dbReference type="AlphaFoldDB" id="A0A212LTA8"/>
<name>A0A212LTA8_9FIRM</name>
<organism evidence="1">
    <name type="scientific">uncultured Sporomusa sp</name>
    <dbReference type="NCBI Taxonomy" id="307249"/>
    <lineage>
        <taxon>Bacteria</taxon>
        <taxon>Bacillati</taxon>
        <taxon>Bacillota</taxon>
        <taxon>Negativicutes</taxon>
        <taxon>Selenomonadales</taxon>
        <taxon>Sporomusaceae</taxon>
        <taxon>Sporomusa</taxon>
        <taxon>environmental samples</taxon>
    </lineage>
</organism>
<accession>A0A212LTA8</accession>
<dbReference type="Pfam" id="PF10719">
    <property type="entry name" value="ComFB"/>
    <property type="match status" value="1"/>
</dbReference>
<reference evidence="1" key="1">
    <citation type="submission" date="2016-08" db="EMBL/GenBank/DDBJ databases">
        <authorList>
            <person name="Seilhamer J.J."/>
        </authorList>
    </citation>
    <scope>NUCLEOTIDE SEQUENCE</scope>
    <source>
        <strain evidence="1">86</strain>
    </source>
</reference>
<dbReference type="InterPro" id="IPR019657">
    <property type="entry name" value="ComFB"/>
</dbReference>
<dbReference type="RefSeq" id="WP_288183918.1">
    <property type="nucleotide sequence ID" value="NZ_LT608335.1"/>
</dbReference>
<protein>
    <submittedName>
        <fullName evidence="1">Putative late competence development protein</fullName>
    </submittedName>
</protein>
<sequence>MELKNFMEDLVWQQIDEVIESHKHACRCEQCRFDTAALALNLLPPHYVVSARGETFSKAKSLEQQFNVDILTAISQAIQIVSSQPRHESKKD</sequence>
<gene>
    <name evidence="1" type="primary">comFB</name>
    <name evidence="1" type="ORF">KL86SPO_30787</name>
</gene>
<proteinExistence type="predicted"/>
<dbReference type="EMBL" id="FMJE01000003">
    <property type="protein sequence ID" value="SCM80609.1"/>
    <property type="molecule type" value="Genomic_DNA"/>
</dbReference>
<evidence type="ECO:0000313" key="1">
    <source>
        <dbReference type="EMBL" id="SCM80609.1"/>
    </source>
</evidence>